<reference evidence="2" key="2">
    <citation type="submission" date="2020-11" db="EMBL/GenBank/DDBJ databases">
        <authorList>
            <person name="McCartney M.A."/>
            <person name="Auch B."/>
            <person name="Kono T."/>
            <person name="Mallez S."/>
            <person name="Becker A."/>
            <person name="Gohl D.M."/>
            <person name="Silverstein K.A.T."/>
            <person name="Koren S."/>
            <person name="Bechman K.B."/>
            <person name="Herman A."/>
            <person name="Abrahante J.E."/>
            <person name="Garbe J."/>
        </authorList>
    </citation>
    <scope>NUCLEOTIDE SEQUENCE</scope>
    <source>
        <strain evidence="2">Duluth1</strain>
        <tissue evidence="2">Whole animal</tissue>
    </source>
</reference>
<gene>
    <name evidence="2" type="ORF">DPMN_030849</name>
</gene>
<proteinExistence type="predicted"/>
<protein>
    <submittedName>
        <fullName evidence="2">Uncharacterized protein</fullName>
    </submittedName>
</protein>
<dbReference type="Proteomes" id="UP000828390">
    <property type="component" value="Unassembled WGS sequence"/>
</dbReference>
<name>A0A9D4M3E9_DREPO</name>
<feature type="region of interest" description="Disordered" evidence="1">
    <location>
        <begin position="65"/>
        <end position="92"/>
    </location>
</feature>
<sequence length="92" mass="9691">MSGAQRGTMVVTALHRNCPLFRRDQQYTVLCASNSRTNSNLAGENVTLPNLSWIVGCVAAGLAQSGEHSPCKRGVPGSRPGRAAHFSPPGDT</sequence>
<reference evidence="2" key="1">
    <citation type="journal article" date="2019" name="bioRxiv">
        <title>The Genome of the Zebra Mussel, Dreissena polymorpha: A Resource for Invasive Species Research.</title>
        <authorList>
            <person name="McCartney M.A."/>
            <person name="Auch B."/>
            <person name="Kono T."/>
            <person name="Mallez S."/>
            <person name="Zhang Y."/>
            <person name="Obille A."/>
            <person name="Becker A."/>
            <person name="Abrahante J.E."/>
            <person name="Garbe J."/>
            <person name="Badalamenti J.P."/>
            <person name="Herman A."/>
            <person name="Mangelson H."/>
            <person name="Liachko I."/>
            <person name="Sullivan S."/>
            <person name="Sone E.D."/>
            <person name="Koren S."/>
            <person name="Silverstein K.A.T."/>
            <person name="Beckman K.B."/>
            <person name="Gohl D.M."/>
        </authorList>
    </citation>
    <scope>NUCLEOTIDE SEQUENCE</scope>
    <source>
        <strain evidence="2">Duluth1</strain>
        <tissue evidence="2">Whole animal</tissue>
    </source>
</reference>
<dbReference type="EMBL" id="JAIWYP010000002">
    <property type="protein sequence ID" value="KAH3867716.1"/>
    <property type="molecule type" value="Genomic_DNA"/>
</dbReference>
<evidence type="ECO:0000313" key="2">
    <source>
        <dbReference type="EMBL" id="KAH3867716.1"/>
    </source>
</evidence>
<evidence type="ECO:0000313" key="3">
    <source>
        <dbReference type="Proteomes" id="UP000828390"/>
    </source>
</evidence>
<accession>A0A9D4M3E9</accession>
<dbReference type="AlphaFoldDB" id="A0A9D4M3E9"/>
<comment type="caution">
    <text evidence="2">The sequence shown here is derived from an EMBL/GenBank/DDBJ whole genome shotgun (WGS) entry which is preliminary data.</text>
</comment>
<evidence type="ECO:0000256" key="1">
    <source>
        <dbReference type="SAM" id="MobiDB-lite"/>
    </source>
</evidence>
<organism evidence="2 3">
    <name type="scientific">Dreissena polymorpha</name>
    <name type="common">Zebra mussel</name>
    <name type="synonym">Mytilus polymorpha</name>
    <dbReference type="NCBI Taxonomy" id="45954"/>
    <lineage>
        <taxon>Eukaryota</taxon>
        <taxon>Metazoa</taxon>
        <taxon>Spiralia</taxon>
        <taxon>Lophotrochozoa</taxon>
        <taxon>Mollusca</taxon>
        <taxon>Bivalvia</taxon>
        <taxon>Autobranchia</taxon>
        <taxon>Heteroconchia</taxon>
        <taxon>Euheterodonta</taxon>
        <taxon>Imparidentia</taxon>
        <taxon>Neoheterodontei</taxon>
        <taxon>Myida</taxon>
        <taxon>Dreissenoidea</taxon>
        <taxon>Dreissenidae</taxon>
        <taxon>Dreissena</taxon>
    </lineage>
</organism>
<keyword evidence="3" id="KW-1185">Reference proteome</keyword>